<protein>
    <submittedName>
        <fullName evidence="2">Uncharacterized protein</fullName>
    </submittedName>
</protein>
<feature type="compositionally biased region" description="Basic and acidic residues" evidence="1">
    <location>
        <begin position="1"/>
        <end position="22"/>
    </location>
</feature>
<proteinExistence type="predicted"/>
<evidence type="ECO:0000256" key="1">
    <source>
        <dbReference type="SAM" id="MobiDB-lite"/>
    </source>
</evidence>
<feature type="region of interest" description="Disordered" evidence="1">
    <location>
        <begin position="1"/>
        <end position="33"/>
    </location>
</feature>
<gene>
    <name evidence="2" type="ORF">S01H1_14839</name>
</gene>
<dbReference type="EMBL" id="BARS01007732">
    <property type="protein sequence ID" value="GAF68738.1"/>
    <property type="molecule type" value="Genomic_DNA"/>
</dbReference>
<accession>X0RIY2</accession>
<reference evidence="2" key="1">
    <citation type="journal article" date="2014" name="Front. Microbiol.">
        <title>High frequency of phylogenetically diverse reductive dehalogenase-homologous genes in deep subseafloor sedimentary metagenomes.</title>
        <authorList>
            <person name="Kawai M."/>
            <person name="Futagami T."/>
            <person name="Toyoda A."/>
            <person name="Takaki Y."/>
            <person name="Nishi S."/>
            <person name="Hori S."/>
            <person name="Arai W."/>
            <person name="Tsubouchi T."/>
            <person name="Morono Y."/>
            <person name="Uchiyama I."/>
            <person name="Ito T."/>
            <person name="Fujiyama A."/>
            <person name="Inagaki F."/>
            <person name="Takami H."/>
        </authorList>
    </citation>
    <scope>NUCLEOTIDE SEQUENCE</scope>
    <source>
        <strain evidence="2">Expedition CK06-06</strain>
    </source>
</reference>
<sequence>ALEAPETKEKAEGKNQEKEERVIVSVGQGNGMD</sequence>
<name>X0RIY2_9ZZZZ</name>
<evidence type="ECO:0000313" key="2">
    <source>
        <dbReference type="EMBL" id="GAF68738.1"/>
    </source>
</evidence>
<comment type="caution">
    <text evidence="2">The sequence shown here is derived from an EMBL/GenBank/DDBJ whole genome shotgun (WGS) entry which is preliminary data.</text>
</comment>
<organism evidence="2">
    <name type="scientific">marine sediment metagenome</name>
    <dbReference type="NCBI Taxonomy" id="412755"/>
    <lineage>
        <taxon>unclassified sequences</taxon>
        <taxon>metagenomes</taxon>
        <taxon>ecological metagenomes</taxon>
    </lineage>
</organism>
<feature type="non-terminal residue" evidence="2">
    <location>
        <position position="1"/>
    </location>
</feature>
<dbReference type="AlphaFoldDB" id="X0RIY2"/>